<feature type="chain" id="PRO_5042174584" evidence="4">
    <location>
        <begin position="19"/>
        <end position="310"/>
    </location>
</feature>
<dbReference type="InterPro" id="IPR007378">
    <property type="entry name" value="Tic22-like"/>
</dbReference>
<evidence type="ECO:0000256" key="4">
    <source>
        <dbReference type="SAM" id="SignalP"/>
    </source>
</evidence>
<evidence type="ECO:0000256" key="2">
    <source>
        <dbReference type="ARBA" id="ARBA00022528"/>
    </source>
</evidence>
<dbReference type="Proteomes" id="UP001054902">
    <property type="component" value="Unassembled WGS sequence"/>
</dbReference>
<dbReference type="GO" id="GO:0009507">
    <property type="term" value="C:chloroplast"/>
    <property type="evidence" value="ECO:0007669"/>
    <property type="project" value="UniProtKB-SubCell"/>
</dbReference>
<evidence type="ECO:0000313" key="6">
    <source>
        <dbReference type="Proteomes" id="UP001054902"/>
    </source>
</evidence>
<evidence type="ECO:0000256" key="1">
    <source>
        <dbReference type="ARBA" id="ARBA00004229"/>
    </source>
</evidence>
<reference evidence="5 6" key="1">
    <citation type="journal article" date="2021" name="Sci. Rep.">
        <title>The genome of the diatom Chaetoceros tenuissimus carries an ancient integrated fragment of an extant virus.</title>
        <authorList>
            <person name="Hongo Y."/>
            <person name="Kimura K."/>
            <person name="Takaki Y."/>
            <person name="Yoshida Y."/>
            <person name="Baba S."/>
            <person name="Kobayashi G."/>
            <person name="Nagasaki K."/>
            <person name="Hano T."/>
            <person name="Tomaru Y."/>
        </authorList>
    </citation>
    <scope>NUCLEOTIDE SEQUENCE [LARGE SCALE GENOMIC DNA]</scope>
    <source>
        <strain evidence="5 6">NIES-3715</strain>
    </source>
</reference>
<keyword evidence="4" id="KW-0732">Signal</keyword>
<protein>
    <submittedName>
        <fullName evidence="5">Uncharacterized protein</fullName>
    </submittedName>
</protein>
<accession>A0AAD3CST4</accession>
<gene>
    <name evidence="5" type="ORF">CTEN210_08027</name>
</gene>
<evidence type="ECO:0000256" key="3">
    <source>
        <dbReference type="ARBA" id="ARBA00022640"/>
    </source>
</evidence>
<organism evidence="5 6">
    <name type="scientific">Chaetoceros tenuissimus</name>
    <dbReference type="NCBI Taxonomy" id="426638"/>
    <lineage>
        <taxon>Eukaryota</taxon>
        <taxon>Sar</taxon>
        <taxon>Stramenopiles</taxon>
        <taxon>Ochrophyta</taxon>
        <taxon>Bacillariophyta</taxon>
        <taxon>Coscinodiscophyceae</taxon>
        <taxon>Chaetocerotophycidae</taxon>
        <taxon>Chaetocerotales</taxon>
        <taxon>Chaetocerotaceae</taxon>
        <taxon>Chaetoceros</taxon>
    </lineage>
</organism>
<dbReference type="GO" id="GO:0015031">
    <property type="term" value="P:protein transport"/>
    <property type="evidence" value="ECO:0007669"/>
    <property type="project" value="InterPro"/>
</dbReference>
<proteinExistence type="predicted"/>
<keyword evidence="6" id="KW-1185">Reference proteome</keyword>
<sequence length="310" mass="34349">MNFYIAFLASLLIVGSHAFSLPAKTNILKHEESSVEMNRRQVLLTTLSMPVAGSILFQPREAMAIDTQLLDVQAKKFRKAPCFAIVNGKTGVPFMILRNTGLATTYFFTSYEGAQLVLEDARRDAKEKDLDTRKFWDDAKISATSMEFALKLSKGRPKALAQNNQKYETVYDIIPTLKALDDAGRIDKSGIFNEQGRVPLFYMNELRISPEVEGGEKRIPVFFEKSELVKEWQRRNPDASIPAVKVVDLVDTFTSMIGMGSSGSTNEEVTKNLYVVASPGAKSKAIECEKARGDVPAFKTGEMIAVGGKD</sequence>
<dbReference type="EMBL" id="BLLK01000045">
    <property type="protein sequence ID" value="GFH51551.1"/>
    <property type="molecule type" value="Genomic_DNA"/>
</dbReference>
<evidence type="ECO:0000313" key="5">
    <source>
        <dbReference type="EMBL" id="GFH51551.1"/>
    </source>
</evidence>
<dbReference type="AlphaFoldDB" id="A0AAD3CST4"/>
<feature type="signal peptide" evidence="4">
    <location>
        <begin position="1"/>
        <end position="18"/>
    </location>
</feature>
<comment type="caution">
    <text evidence="5">The sequence shown here is derived from an EMBL/GenBank/DDBJ whole genome shotgun (WGS) entry which is preliminary data.</text>
</comment>
<dbReference type="PANTHER" id="PTHR33926">
    <property type="entry name" value="PROTEIN TIC 22, CHLOROPLASTIC"/>
    <property type="match status" value="1"/>
</dbReference>
<name>A0AAD3CST4_9STRA</name>
<keyword evidence="2" id="KW-0150">Chloroplast</keyword>
<keyword evidence="3" id="KW-0934">Plastid</keyword>
<dbReference type="Gene3D" id="3.40.1350.100">
    <property type="match status" value="2"/>
</dbReference>
<dbReference type="PANTHER" id="PTHR33926:SF4">
    <property type="entry name" value="PROTEIN TIC 22, CHLOROPLASTIC"/>
    <property type="match status" value="1"/>
</dbReference>
<comment type="subcellular location">
    <subcellularLocation>
        <location evidence="1">Plastid</location>
        <location evidence="1">Chloroplast</location>
    </subcellularLocation>
</comment>